<dbReference type="CDD" id="cd06225">
    <property type="entry name" value="HAMP"/>
    <property type="match status" value="1"/>
</dbReference>
<dbReference type="InterPro" id="IPR003660">
    <property type="entry name" value="HAMP_dom"/>
</dbReference>
<keyword evidence="2 8" id="KW-0812">Transmembrane</keyword>
<accession>A0ABT1U443</accession>
<evidence type="ECO:0000256" key="3">
    <source>
        <dbReference type="ARBA" id="ARBA00022989"/>
    </source>
</evidence>
<organism evidence="11 12">
    <name type="scientific">Methylomonas rivi</name>
    <dbReference type="NCBI Taxonomy" id="2952226"/>
    <lineage>
        <taxon>Bacteria</taxon>
        <taxon>Pseudomonadati</taxon>
        <taxon>Pseudomonadota</taxon>
        <taxon>Gammaproteobacteria</taxon>
        <taxon>Methylococcales</taxon>
        <taxon>Methylococcaceae</taxon>
        <taxon>Methylomonas</taxon>
    </lineage>
</organism>
<protein>
    <submittedName>
        <fullName evidence="11">Methyl-accepting chemotaxis protein</fullName>
    </submittedName>
</protein>
<dbReference type="Pfam" id="PF00015">
    <property type="entry name" value="MCPsignal"/>
    <property type="match status" value="1"/>
</dbReference>
<dbReference type="PANTHER" id="PTHR32089">
    <property type="entry name" value="METHYL-ACCEPTING CHEMOTAXIS PROTEIN MCPB"/>
    <property type="match status" value="1"/>
</dbReference>
<evidence type="ECO:0000259" key="9">
    <source>
        <dbReference type="PROSITE" id="PS50111"/>
    </source>
</evidence>
<dbReference type="PROSITE" id="PS50885">
    <property type="entry name" value="HAMP"/>
    <property type="match status" value="1"/>
</dbReference>
<dbReference type="InterPro" id="IPR004089">
    <property type="entry name" value="MCPsignal_dom"/>
</dbReference>
<evidence type="ECO:0000313" key="11">
    <source>
        <dbReference type="EMBL" id="MCQ8128560.1"/>
    </source>
</evidence>
<dbReference type="SMART" id="SM00304">
    <property type="entry name" value="HAMP"/>
    <property type="match status" value="1"/>
</dbReference>
<dbReference type="Proteomes" id="UP001524586">
    <property type="component" value="Unassembled WGS sequence"/>
</dbReference>
<dbReference type="SUPFAM" id="SSF58104">
    <property type="entry name" value="Methyl-accepting chemotaxis protein (MCP) signaling domain"/>
    <property type="match status" value="1"/>
</dbReference>
<sequence length="545" mass="58205">MKFLGSLSLAYRFALLTLCVVAGFAVYGLWSFKTLNELKITGPTYRQIVQGKDLVADILPPPEYIIESYLVGLQLAAGGKHDQNGLIQRLRNLQTEYNARHEFWAHANLTAQLRETFIRQAHEPAVLFYDIAFGEFVPALQTSDSEAAASALAKMEAAYENHRAGIDRVVQIANLRVAEDEAAANRQIGSATRLLWTVLALTVALTIAVALLISRSVTLPLSDLQKMMLQIKNGRDFTLRLNTGGHDEIAETAQTFNGLIMSLQKMLTELLEDANEVAQAAQSLSAASAQTVVGSRQQSAAATSIATTIDQVNANIGQLSDNAQVALDISCKSGTLSHQGGDIIHNAAAAMLQIAASVQKTSGTIEALGQQSRQISSVVQVIKAVADQTNLLALNAAIEAARAGEQGRGFAVVADEVRNLAKRTTNATEEISQMIESMQKSTQLAIIAMGEAVGKADEGAVIARQAGDAINEIKVESSKVVEVVNNISAALLDQNTASNDIAGNIEQVAQMAKANNTAAEQAAREAKHLEELAGHMRTAVGKFKI</sequence>
<evidence type="ECO:0000259" key="10">
    <source>
        <dbReference type="PROSITE" id="PS50885"/>
    </source>
</evidence>
<proteinExistence type="inferred from homology"/>
<keyword evidence="3 8" id="KW-1133">Transmembrane helix</keyword>
<comment type="similarity">
    <text evidence="6">Belongs to the methyl-accepting chemotaxis (MCP) protein family.</text>
</comment>
<evidence type="ECO:0000256" key="1">
    <source>
        <dbReference type="ARBA" id="ARBA00004141"/>
    </source>
</evidence>
<dbReference type="Pfam" id="PF00672">
    <property type="entry name" value="HAMP"/>
    <property type="match status" value="1"/>
</dbReference>
<dbReference type="RefSeq" id="WP_256614950.1">
    <property type="nucleotide sequence ID" value="NZ_JANIBK010000035.1"/>
</dbReference>
<gene>
    <name evidence="11" type="ORF">NP596_08820</name>
</gene>
<dbReference type="PROSITE" id="PS50111">
    <property type="entry name" value="CHEMOTAXIS_TRANSDUC_2"/>
    <property type="match status" value="1"/>
</dbReference>
<keyword evidence="12" id="KW-1185">Reference proteome</keyword>
<feature type="domain" description="HAMP" evidence="10">
    <location>
        <begin position="215"/>
        <end position="268"/>
    </location>
</feature>
<evidence type="ECO:0000256" key="8">
    <source>
        <dbReference type="SAM" id="Phobius"/>
    </source>
</evidence>
<dbReference type="SMART" id="SM00283">
    <property type="entry name" value="MA"/>
    <property type="match status" value="1"/>
</dbReference>
<evidence type="ECO:0000313" key="12">
    <source>
        <dbReference type="Proteomes" id="UP001524586"/>
    </source>
</evidence>
<comment type="caution">
    <text evidence="11">The sequence shown here is derived from an EMBL/GenBank/DDBJ whole genome shotgun (WGS) entry which is preliminary data.</text>
</comment>
<dbReference type="Gene3D" id="1.10.287.950">
    <property type="entry name" value="Methyl-accepting chemotaxis protein"/>
    <property type="match status" value="1"/>
</dbReference>
<keyword evidence="4 8" id="KW-0472">Membrane</keyword>
<reference evidence="11 12" key="1">
    <citation type="submission" date="2022-07" db="EMBL/GenBank/DDBJ databases">
        <title>Methylomonas rivi sp. nov., Methylomonas rosea sp. nov., Methylomonas aureus sp. nov. and Methylomonas subterranea sp. nov., four novel methanotrophs isolated from a freshwater creek and the deep terrestrial subsurface.</title>
        <authorList>
            <person name="Abin C."/>
            <person name="Sankaranarayanan K."/>
            <person name="Garner C."/>
            <person name="Sindelar R."/>
            <person name="Kotary K."/>
            <person name="Garner R."/>
            <person name="Barclay S."/>
            <person name="Lawson P."/>
            <person name="Krumholz L."/>
        </authorList>
    </citation>
    <scope>NUCLEOTIDE SEQUENCE [LARGE SCALE GENOMIC DNA]</scope>
    <source>
        <strain evidence="11 12">WSC-6</strain>
    </source>
</reference>
<feature type="domain" description="Methyl-accepting transducer" evidence="9">
    <location>
        <begin position="273"/>
        <end position="509"/>
    </location>
</feature>
<evidence type="ECO:0000256" key="7">
    <source>
        <dbReference type="PROSITE-ProRule" id="PRU00284"/>
    </source>
</evidence>
<dbReference type="EMBL" id="JANIBK010000035">
    <property type="protein sequence ID" value="MCQ8128560.1"/>
    <property type="molecule type" value="Genomic_DNA"/>
</dbReference>
<evidence type="ECO:0000256" key="5">
    <source>
        <dbReference type="ARBA" id="ARBA00023224"/>
    </source>
</evidence>
<evidence type="ECO:0000256" key="6">
    <source>
        <dbReference type="ARBA" id="ARBA00029447"/>
    </source>
</evidence>
<comment type="subcellular location">
    <subcellularLocation>
        <location evidence="1">Membrane</location>
        <topology evidence="1">Multi-pass membrane protein</topology>
    </subcellularLocation>
</comment>
<dbReference type="CDD" id="cd11386">
    <property type="entry name" value="MCP_signal"/>
    <property type="match status" value="1"/>
</dbReference>
<keyword evidence="5 7" id="KW-0807">Transducer</keyword>
<name>A0ABT1U443_9GAMM</name>
<feature type="transmembrane region" description="Helical" evidence="8">
    <location>
        <begin position="12"/>
        <end position="30"/>
    </location>
</feature>
<evidence type="ECO:0000256" key="4">
    <source>
        <dbReference type="ARBA" id="ARBA00023136"/>
    </source>
</evidence>
<feature type="transmembrane region" description="Helical" evidence="8">
    <location>
        <begin position="194"/>
        <end position="213"/>
    </location>
</feature>
<dbReference type="PANTHER" id="PTHR32089:SF119">
    <property type="entry name" value="METHYL-ACCEPTING CHEMOTAXIS PROTEIN CTPL"/>
    <property type="match status" value="1"/>
</dbReference>
<evidence type="ECO:0000256" key="2">
    <source>
        <dbReference type="ARBA" id="ARBA00022692"/>
    </source>
</evidence>